<dbReference type="RefSeq" id="WP_052132051.1">
    <property type="nucleotide sequence ID" value="NZ_JRAA01000001.1"/>
</dbReference>
<keyword evidence="1" id="KW-0813">Transport</keyword>
<dbReference type="Gene3D" id="2.40.50.100">
    <property type="match status" value="1"/>
</dbReference>
<evidence type="ECO:0000313" key="12">
    <source>
        <dbReference type="EMBL" id="KHF26470.1"/>
    </source>
</evidence>
<keyword evidence="2" id="KW-1003">Cell membrane</keyword>
<dbReference type="SMART" id="SM00382">
    <property type="entry name" value="AAA"/>
    <property type="match status" value="1"/>
</dbReference>
<name>A0A0B0HBP5_SOVGS</name>
<feature type="domain" description="Mop" evidence="11">
    <location>
        <begin position="291"/>
        <end position="355"/>
    </location>
</feature>
<dbReference type="GO" id="GO:0005524">
    <property type="term" value="F:ATP binding"/>
    <property type="evidence" value="ECO:0007669"/>
    <property type="project" value="UniProtKB-KW"/>
</dbReference>
<dbReference type="GO" id="GO:0016020">
    <property type="term" value="C:membrane"/>
    <property type="evidence" value="ECO:0007669"/>
    <property type="project" value="InterPro"/>
</dbReference>
<dbReference type="Pfam" id="PF03459">
    <property type="entry name" value="TOBE"/>
    <property type="match status" value="1"/>
</dbReference>
<dbReference type="InterPro" id="IPR004606">
    <property type="entry name" value="Mop_domain"/>
</dbReference>
<evidence type="ECO:0000256" key="3">
    <source>
        <dbReference type="ARBA" id="ARBA00022505"/>
    </source>
</evidence>
<dbReference type="NCBIfam" id="TIGR02142">
    <property type="entry name" value="modC_ABC"/>
    <property type="match status" value="1"/>
</dbReference>
<dbReference type="InterPro" id="IPR008995">
    <property type="entry name" value="Mo/tungstate-bd_C_term_dom"/>
</dbReference>
<keyword evidence="5" id="KW-0547">Nucleotide-binding</keyword>
<organism evidence="12 13">
    <name type="scientific">Solemya velum gill symbiont</name>
    <dbReference type="NCBI Taxonomy" id="2340"/>
    <lineage>
        <taxon>Bacteria</taxon>
        <taxon>Pseudomonadati</taxon>
        <taxon>Pseudomonadota</taxon>
        <taxon>Gammaproteobacteria</taxon>
        <taxon>sulfur-oxidizing symbionts</taxon>
    </lineage>
</organism>
<dbReference type="InterPro" id="IPR003593">
    <property type="entry name" value="AAA+_ATPase"/>
</dbReference>
<dbReference type="STRING" id="2340.JV46_17050"/>
<keyword evidence="7" id="KW-1278">Translocase</keyword>
<dbReference type="Gene3D" id="3.40.50.300">
    <property type="entry name" value="P-loop containing nucleotide triphosphate hydrolases"/>
    <property type="match status" value="1"/>
</dbReference>
<dbReference type="InterPro" id="IPR027417">
    <property type="entry name" value="P-loop_NTPase"/>
</dbReference>
<dbReference type="InterPro" id="IPR005116">
    <property type="entry name" value="Transp-assoc_OB_typ1"/>
</dbReference>
<dbReference type="PANTHER" id="PTHR43514">
    <property type="entry name" value="ABC TRANSPORTER I FAMILY MEMBER 10"/>
    <property type="match status" value="1"/>
</dbReference>
<dbReference type="PROSITE" id="PS51866">
    <property type="entry name" value="MOP"/>
    <property type="match status" value="1"/>
</dbReference>
<dbReference type="Pfam" id="PF00005">
    <property type="entry name" value="ABC_tran"/>
    <property type="match status" value="1"/>
</dbReference>
<feature type="domain" description="ABC transporter" evidence="10">
    <location>
        <begin position="1"/>
        <end position="233"/>
    </location>
</feature>
<keyword evidence="3 9" id="KW-0500">Molybdenum</keyword>
<evidence type="ECO:0000256" key="8">
    <source>
        <dbReference type="ARBA" id="ARBA00023136"/>
    </source>
</evidence>
<evidence type="ECO:0000256" key="2">
    <source>
        <dbReference type="ARBA" id="ARBA00022475"/>
    </source>
</evidence>
<comment type="caution">
    <text evidence="12">The sequence shown here is derived from an EMBL/GenBank/DDBJ whole genome shotgun (WGS) entry which is preliminary data.</text>
</comment>
<evidence type="ECO:0000313" key="13">
    <source>
        <dbReference type="Proteomes" id="UP000030856"/>
    </source>
</evidence>
<keyword evidence="4" id="KW-0997">Cell inner membrane</keyword>
<accession>A0A0B0HBP5</accession>
<dbReference type="OrthoDB" id="9802264at2"/>
<evidence type="ECO:0000256" key="4">
    <source>
        <dbReference type="ARBA" id="ARBA00022519"/>
    </source>
</evidence>
<evidence type="ECO:0000256" key="6">
    <source>
        <dbReference type="ARBA" id="ARBA00022840"/>
    </source>
</evidence>
<dbReference type="SUPFAM" id="SSF52540">
    <property type="entry name" value="P-loop containing nucleoside triphosphate hydrolases"/>
    <property type="match status" value="1"/>
</dbReference>
<dbReference type="PROSITE" id="PS50893">
    <property type="entry name" value="ABC_TRANSPORTER_2"/>
    <property type="match status" value="1"/>
</dbReference>
<dbReference type="InterPro" id="IPR011868">
    <property type="entry name" value="ModC_ABC_ATP-bd"/>
</dbReference>
<keyword evidence="13" id="KW-1185">Reference proteome</keyword>
<sequence length="355" mass="39563">MSELSVKLQTDLDTFSLDVDFECESSGVTLLYGPSGSGKTTVLRAIAGLLKTDQCEIRFNGDVWQDGTHFTPPHHRPIGYVFQEASLFPHLSVRKNIEYGYKRVSKQDKRIDFDDAVSLLGVEPLLNRAPGQLSGGERQRVAIARALLTSPSLLLMDEPLAALDNKAKQEIFPYLEQLHTELSIPLLYISHDHNEAARLADRIVLMDDGKVTATGDAHLFMTRLNLPLSHKDTATAIIEGDVIEYDEKDQITWINVAGSRVGLSGYTGTGTRLRVQIYARDVSLALSEHRDTSILNILPVTVLGREELDNSQMMVRLKLDDDQTMLSRITKRSAEMLELHRGKQIFAQVKGIALL</sequence>
<proteinExistence type="predicted"/>
<dbReference type="EMBL" id="JRAA01000001">
    <property type="protein sequence ID" value="KHF26470.1"/>
    <property type="molecule type" value="Genomic_DNA"/>
</dbReference>
<evidence type="ECO:0000256" key="7">
    <source>
        <dbReference type="ARBA" id="ARBA00022967"/>
    </source>
</evidence>
<dbReference type="AlphaFoldDB" id="A0A0B0HBP5"/>
<reference evidence="12 13" key="1">
    <citation type="journal article" date="2014" name="BMC Genomics">
        <title>The genome of the intracellular bacterium of the coastal bivalve, Solemya velum: a blueprint for thriving in and out of symbiosis.</title>
        <authorList>
            <person name="Dmytrenko O."/>
            <person name="Russell S.L."/>
            <person name="Loo W.T."/>
            <person name="Fontanez K.M."/>
            <person name="Liao L."/>
            <person name="Roeselers G."/>
            <person name="Sharma R."/>
            <person name="Stewart F.J."/>
            <person name="Newton I.L."/>
            <person name="Woyke T."/>
            <person name="Wu D."/>
            <person name="Lang J.M."/>
            <person name="Eisen J.A."/>
            <person name="Cavanaugh C.M."/>
        </authorList>
    </citation>
    <scope>NUCLEOTIDE SEQUENCE [LARGE SCALE GENOMIC DNA]</scope>
    <source>
        <strain evidence="12 13">WH</strain>
    </source>
</reference>
<dbReference type="GO" id="GO:0016887">
    <property type="term" value="F:ATP hydrolysis activity"/>
    <property type="evidence" value="ECO:0007669"/>
    <property type="project" value="InterPro"/>
</dbReference>
<keyword evidence="6" id="KW-0067">ATP-binding</keyword>
<dbReference type="eggNOG" id="COG4148">
    <property type="taxonomic scope" value="Bacteria"/>
</dbReference>
<dbReference type="Proteomes" id="UP000030856">
    <property type="component" value="Unassembled WGS sequence"/>
</dbReference>
<dbReference type="InterPro" id="IPR003439">
    <property type="entry name" value="ABC_transporter-like_ATP-bd"/>
</dbReference>
<dbReference type="PROSITE" id="PS00211">
    <property type="entry name" value="ABC_TRANSPORTER_1"/>
    <property type="match status" value="1"/>
</dbReference>
<evidence type="ECO:0000259" key="10">
    <source>
        <dbReference type="PROSITE" id="PS50893"/>
    </source>
</evidence>
<keyword evidence="8" id="KW-0472">Membrane</keyword>
<evidence type="ECO:0000256" key="1">
    <source>
        <dbReference type="ARBA" id="ARBA00022448"/>
    </source>
</evidence>
<dbReference type="PANTHER" id="PTHR43514:SF10">
    <property type="entry name" value="MOLYBDENUM IMPORT ATP-BINDING PROTEIN MODC 2"/>
    <property type="match status" value="1"/>
</dbReference>
<dbReference type="GO" id="GO:0140359">
    <property type="term" value="F:ABC-type transporter activity"/>
    <property type="evidence" value="ECO:0007669"/>
    <property type="project" value="InterPro"/>
</dbReference>
<evidence type="ECO:0000256" key="5">
    <source>
        <dbReference type="ARBA" id="ARBA00022741"/>
    </source>
</evidence>
<protein>
    <submittedName>
        <fullName evidence="12">ABC-type molybdenum transporter ModCBA, subunit C</fullName>
    </submittedName>
</protein>
<dbReference type="PATRIC" id="fig|2340.3.peg.981"/>
<gene>
    <name evidence="12" type="primary">modC</name>
    <name evidence="12" type="ORF">JV46_17050</name>
</gene>
<dbReference type="InterPro" id="IPR017871">
    <property type="entry name" value="ABC_transporter-like_CS"/>
</dbReference>
<dbReference type="SUPFAM" id="SSF50331">
    <property type="entry name" value="MOP-like"/>
    <property type="match status" value="1"/>
</dbReference>
<dbReference type="InterPro" id="IPR050334">
    <property type="entry name" value="Molybdenum_import_ModC"/>
</dbReference>
<evidence type="ECO:0000256" key="9">
    <source>
        <dbReference type="PROSITE-ProRule" id="PRU01213"/>
    </source>
</evidence>
<evidence type="ECO:0000259" key="11">
    <source>
        <dbReference type="PROSITE" id="PS51866"/>
    </source>
</evidence>
<dbReference type="GO" id="GO:0015098">
    <property type="term" value="F:molybdate ion transmembrane transporter activity"/>
    <property type="evidence" value="ECO:0007669"/>
    <property type="project" value="InterPro"/>
</dbReference>